<dbReference type="Proteomes" id="UP000009046">
    <property type="component" value="Unassembled WGS sequence"/>
</dbReference>
<dbReference type="EMBL" id="AAZO01000215">
    <property type="status" value="NOT_ANNOTATED_CDS"/>
    <property type="molecule type" value="Genomic_DNA"/>
</dbReference>
<reference evidence="2" key="1">
    <citation type="submission" date="2007-04" db="EMBL/GenBank/DDBJ databases">
        <title>Annotation of Pediculus humanus corporis strain USDA.</title>
        <authorList>
            <person name="Kirkness E."/>
            <person name="Hannick L."/>
            <person name="Hass B."/>
            <person name="Bruggner R."/>
            <person name="Lawson D."/>
            <person name="Bidwell S."/>
            <person name="Joardar V."/>
            <person name="Caler E."/>
            <person name="Walenz B."/>
            <person name="Inman J."/>
            <person name="Schobel S."/>
            <person name="Galinsky K."/>
            <person name="Amedeo P."/>
            <person name="Strausberg R."/>
        </authorList>
    </citation>
    <scope>NUCLEOTIDE SEQUENCE</scope>
    <source>
        <strain evidence="2">USDA</strain>
    </source>
</reference>
<gene>
    <name evidence="3" type="primary">8233817</name>
    <name evidence="2" type="ORF">Phum_PHUM017910</name>
</gene>
<sequence>MYKREDEVTDTAYLDFDEFSTETLKDVSEKYSYENDVVDSKMKEKFKYNSDEDDGSGGSDETNNVMNGKTTKKKFSETNVVNLEKLLLFDDKKNGNVISLKKPKTKTPLIVVKTVKDLNNVYKHKNGEINNDRNDEDRRKKYDVEEEKIKEYLMRNDTAVIYQEPVDQKVKDVFIVFLLGYFFVMC</sequence>
<dbReference type="EMBL" id="DS234995">
    <property type="protein sequence ID" value="EEB10083.1"/>
    <property type="molecule type" value="Genomic_DNA"/>
</dbReference>
<dbReference type="GeneID" id="8233817"/>
<feature type="region of interest" description="Disordered" evidence="1">
    <location>
        <begin position="47"/>
        <end position="70"/>
    </location>
</feature>
<evidence type="ECO:0000313" key="3">
    <source>
        <dbReference type="EnsemblMetazoa" id="PHUM017910-PA"/>
    </source>
</evidence>
<evidence type="ECO:0000256" key="1">
    <source>
        <dbReference type="SAM" id="MobiDB-lite"/>
    </source>
</evidence>
<proteinExistence type="predicted"/>
<name>E0V9P8_PEDHC</name>
<protein>
    <submittedName>
        <fullName evidence="2 3">Uncharacterized protein</fullName>
    </submittedName>
</protein>
<dbReference type="EnsemblMetazoa" id="PHUM017910-RA">
    <property type="protein sequence ID" value="PHUM017910-PA"/>
    <property type="gene ID" value="PHUM017910"/>
</dbReference>
<dbReference type="VEuPathDB" id="VectorBase:PHUM017910"/>
<dbReference type="OrthoDB" id="6434627at2759"/>
<dbReference type="CTD" id="8233817"/>
<reference evidence="3" key="3">
    <citation type="submission" date="2021-02" db="UniProtKB">
        <authorList>
            <consortium name="EnsemblMetazoa"/>
        </authorList>
    </citation>
    <scope>IDENTIFICATION</scope>
    <source>
        <strain evidence="3">USDA</strain>
    </source>
</reference>
<evidence type="ECO:0000313" key="2">
    <source>
        <dbReference type="EMBL" id="EEB10083.1"/>
    </source>
</evidence>
<dbReference type="InParanoid" id="E0V9P8"/>
<reference evidence="2" key="2">
    <citation type="submission" date="2007-04" db="EMBL/GenBank/DDBJ databases">
        <title>The genome of the human body louse.</title>
        <authorList>
            <consortium name="The Human Body Louse Genome Consortium"/>
            <person name="Kirkness E."/>
            <person name="Walenz B."/>
            <person name="Hass B."/>
            <person name="Bruggner R."/>
            <person name="Strausberg R."/>
        </authorList>
    </citation>
    <scope>NUCLEOTIDE SEQUENCE</scope>
    <source>
        <strain evidence="2">USDA</strain>
    </source>
</reference>
<dbReference type="RefSeq" id="XP_002422821.1">
    <property type="nucleotide sequence ID" value="XM_002422776.1"/>
</dbReference>
<dbReference type="HOGENOM" id="CLU_1456111_0_0_1"/>
<dbReference type="AlphaFoldDB" id="E0V9P8"/>
<organism>
    <name type="scientific">Pediculus humanus subsp. corporis</name>
    <name type="common">Body louse</name>
    <dbReference type="NCBI Taxonomy" id="121224"/>
    <lineage>
        <taxon>Eukaryota</taxon>
        <taxon>Metazoa</taxon>
        <taxon>Ecdysozoa</taxon>
        <taxon>Arthropoda</taxon>
        <taxon>Hexapoda</taxon>
        <taxon>Insecta</taxon>
        <taxon>Pterygota</taxon>
        <taxon>Neoptera</taxon>
        <taxon>Paraneoptera</taxon>
        <taxon>Psocodea</taxon>
        <taxon>Troctomorpha</taxon>
        <taxon>Phthiraptera</taxon>
        <taxon>Anoplura</taxon>
        <taxon>Pediculidae</taxon>
        <taxon>Pediculus</taxon>
    </lineage>
</organism>
<dbReference type="KEGG" id="phu:Phum_PHUM017910"/>
<keyword evidence="4" id="KW-1185">Reference proteome</keyword>
<accession>E0V9P8</accession>
<evidence type="ECO:0000313" key="4">
    <source>
        <dbReference type="Proteomes" id="UP000009046"/>
    </source>
</evidence>